<keyword evidence="5 7" id="KW-1133">Transmembrane helix</keyword>
<dbReference type="InterPro" id="IPR000515">
    <property type="entry name" value="MetI-like"/>
</dbReference>
<feature type="transmembrane region" description="Helical" evidence="7">
    <location>
        <begin position="69"/>
        <end position="90"/>
    </location>
</feature>
<dbReference type="CDD" id="cd06261">
    <property type="entry name" value="TM_PBP2"/>
    <property type="match status" value="1"/>
</dbReference>
<keyword evidence="6 7" id="KW-0472">Membrane</keyword>
<accession>A0A6J6X038</accession>
<dbReference type="SUPFAM" id="SSF161098">
    <property type="entry name" value="MetI-like"/>
    <property type="match status" value="1"/>
</dbReference>
<evidence type="ECO:0000256" key="2">
    <source>
        <dbReference type="ARBA" id="ARBA00022448"/>
    </source>
</evidence>
<keyword evidence="2" id="KW-0813">Transport</keyword>
<dbReference type="Pfam" id="PF00528">
    <property type="entry name" value="BPD_transp_1"/>
    <property type="match status" value="1"/>
</dbReference>
<dbReference type="PROSITE" id="PS50928">
    <property type="entry name" value="ABC_TM1"/>
    <property type="match status" value="1"/>
</dbReference>
<evidence type="ECO:0000313" key="9">
    <source>
        <dbReference type="EMBL" id="CAB4789405.1"/>
    </source>
</evidence>
<proteinExistence type="predicted"/>
<protein>
    <submittedName>
        <fullName evidence="9">Unannotated protein</fullName>
    </submittedName>
</protein>
<feature type="transmembrane region" description="Helical" evidence="7">
    <location>
        <begin position="225"/>
        <end position="247"/>
    </location>
</feature>
<feature type="domain" description="ABC transmembrane type-1" evidence="8">
    <location>
        <begin position="58"/>
        <end position="248"/>
    </location>
</feature>
<organism evidence="9">
    <name type="scientific">freshwater metagenome</name>
    <dbReference type="NCBI Taxonomy" id="449393"/>
    <lineage>
        <taxon>unclassified sequences</taxon>
        <taxon>metagenomes</taxon>
        <taxon>ecological metagenomes</taxon>
    </lineage>
</organism>
<evidence type="ECO:0000256" key="6">
    <source>
        <dbReference type="ARBA" id="ARBA00023136"/>
    </source>
</evidence>
<dbReference type="EMBL" id="CAFAAI010000030">
    <property type="protein sequence ID" value="CAB4789405.1"/>
    <property type="molecule type" value="Genomic_DNA"/>
</dbReference>
<dbReference type="GO" id="GO:0005886">
    <property type="term" value="C:plasma membrane"/>
    <property type="evidence" value="ECO:0007669"/>
    <property type="project" value="UniProtKB-SubCell"/>
</dbReference>
<dbReference type="PANTHER" id="PTHR30151:SF20">
    <property type="entry name" value="ABC TRANSPORTER PERMEASE PROTEIN HI_0355-RELATED"/>
    <property type="match status" value="1"/>
</dbReference>
<keyword evidence="3" id="KW-1003">Cell membrane</keyword>
<dbReference type="PANTHER" id="PTHR30151">
    <property type="entry name" value="ALKANE SULFONATE ABC TRANSPORTER-RELATED, MEMBRANE SUBUNIT"/>
    <property type="match status" value="1"/>
</dbReference>
<name>A0A6J6X038_9ZZZZ</name>
<feature type="transmembrane region" description="Helical" evidence="7">
    <location>
        <begin position="12"/>
        <end position="31"/>
    </location>
</feature>
<evidence type="ECO:0000256" key="7">
    <source>
        <dbReference type="SAM" id="Phobius"/>
    </source>
</evidence>
<feature type="transmembrane region" description="Helical" evidence="7">
    <location>
        <begin position="181"/>
        <end position="204"/>
    </location>
</feature>
<comment type="subcellular location">
    <subcellularLocation>
        <location evidence="1">Cell membrane</location>
        <topology evidence="1">Multi-pass membrane protein</topology>
    </subcellularLocation>
</comment>
<dbReference type="AlphaFoldDB" id="A0A6J6X038"/>
<dbReference type="GO" id="GO:0055085">
    <property type="term" value="P:transmembrane transport"/>
    <property type="evidence" value="ECO:0007669"/>
    <property type="project" value="InterPro"/>
</dbReference>
<sequence>MNTTSLQRKVANAAVPVAFGVGFVLLWEFLVRWRDIKQFILPRPSMIWKEAVNNAGFLRSAATVSGTNALVGLVCGILIGCAVAMIANRFKILAELVTPLSAAISAIPIVVIVSILNNMFRIGSEVPRRLMVTIVVFFVVFINVARGLRQSNATQMELMRSYAASPSQVMKKVRFPNAMPFLFTAIKIAAPLAVTTAFVSEYFGGTQDGLGQKIPAAMANSKDPLGWAYVGAACVLGLGFFIAANVLEYVAVPWQRSRNSG</sequence>
<gene>
    <name evidence="9" type="ORF">UFOPK2992_00304</name>
</gene>
<feature type="transmembrane region" description="Helical" evidence="7">
    <location>
        <begin position="130"/>
        <end position="148"/>
    </location>
</feature>
<keyword evidence="4 7" id="KW-0812">Transmembrane</keyword>
<reference evidence="9" key="1">
    <citation type="submission" date="2020-05" db="EMBL/GenBank/DDBJ databases">
        <authorList>
            <person name="Chiriac C."/>
            <person name="Salcher M."/>
            <person name="Ghai R."/>
            <person name="Kavagutti S V."/>
        </authorList>
    </citation>
    <scope>NUCLEOTIDE SEQUENCE</scope>
</reference>
<evidence type="ECO:0000259" key="8">
    <source>
        <dbReference type="PROSITE" id="PS50928"/>
    </source>
</evidence>
<dbReference type="Gene3D" id="1.10.3720.10">
    <property type="entry name" value="MetI-like"/>
    <property type="match status" value="1"/>
</dbReference>
<feature type="transmembrane region" description="Helical" evidence="7">
    <location>
        <begin position="96"/>
        <end position="118"/>
    </location>
</feature>
<evidence type="ECO:0000256" key="5">
    <source>
        <dbReference type="ARBA" id="ARBA00022989"/>
    </source>
</evidence>
<evidence type="ECO:0000256" key="1">
    <source>
        <dbReference type="ARBA" id="ARBA00004651"/>
    </source>
</evidence>
<dbReference type="InterPro" id="IPR035906">
    <property type="entry name" value="MetI-like_sf"/>
</dbReference>
<evidence type="ECO:0000256" key="4">
    <source>
        <dbReference type="ARBA" id="ARBA00022692"/>
    </source>
</evidence>
<evidence type="ECO:0000256" key="3">
    <source>
        <dbReference type="ARBA" id="ARBA00022475"/>
    </source>
</evidence>